<dbReference type="PANTHER" id="PTHR43367">
    <property type="match status" value="1"/>
</dbReference>
<keyword evidence="5" id="KW-0902">Two-component regulatory system</keyword>
<dbReference type="Gene3D" id="3.40.50.2300">
    <property type="match status" value="1"/>
</dbReference>
<dbReference type="InterPro" id="IPR008327">
    <property type="entry name" value="Sig_transdc_resp-reg_antiterm"/>
</dbReference>
<dbReference type="FunFam" id="1.10.10.10:FF:000157">
    <property type="entry name" value="Response regulator receiver"/>
    <property type="match status" value="1"/>
</dbReference>
<dbReference type="EMBL" id="BLKW01000004">
    <property type="protein sequence ID" value="GFG75683.1"/>
    <property type="molecule type" value="Genomic_DNA"/>
</dbReference>
<dbReference type="InterPro" id="IPR036388">
    <property type="entry name" value="WH-like_DNA-bd_sf"/>
</dbReference>
<evidence type="ECO:0000256" key="2">
    <source>
        <dbReference type="ARBA" id="ARBA00022490"/>
    </source>
</evidence>
<keyword evidence="2" id="KW-0963">Cytoplasm</keyword>
<dbReference type="FunFam" id="3.40.50.2300:FF:000050">
    <property type="entry name" value="Response regulator receiver"/>
    <property type="match status" value="1"/>
</dbReference>
<evidence type="ECO:0000256" key="7">
    <source>
        <dbReference type="ARBA" id="ARBA00023016"/>
    </source>
</evidence>
<name>A0A7I9Y157_9MYCO</name>
<reference evidence="16 17" key="1">
    <citation type="journal article" date="2019" name="Emerg. Microbes Infect.">
        <title>Comprehensive subspecies identification of 175 nontuberculous mycobacteria species based on 7547 genomic profiles.</title>
        <authorList>
            <person name="Matsumoto Y."/>
            <person name="Kinjo T."/>
            <person name="Motooka D."/>
            <person name="Nabeya D."/>
            <person name="Jung N."/>
            <person name="Uechi K."/>
            <person name="Horii T."/>
            <person name="Iida T."/>
            <person name="Fujita J."/>
            <person name="Nakamura S."/>
        </authorList>
    </citation>
    <scope>NUCLEOTIDE SEQUENCE [LARGE SCALE GENOMIC DNA]</scope>
    <source>
        <strain evidence="16 17">JCM 17322</strain>
    </source>
</reference>
<dbReference type="SMART" id="SM00448">
    <property type="entry name" value="REC"/>
    <property type="match status" value="1"/>
</dbReference>
<sequence>MRSWDAHNPPLADHGVPRHNVVMTGSTTDAEAGGPRRVLIAEDEALIRLDLAEMLREEGYDIVGEAGDGQEAVELAEHLKPDLVIMDVKMPRRDGIDAASEIASKRIAPIVVLTAFSQRDLVERARDAGAMAYLVKPFTVSDLIPAIELAVSRFAEITALEREVATLADRLETRKLVERAKGLLQSKQGMTEPEAFKWIQRAAMDRRTTMKRVAEVVLETLDTPKDTPPG</sequence>
<feature type="domain" description="ANTAR" evidence="15">
    <location>
        <begin position="157"/>
        <end position="218"/>
    </location>
</feature>
<dbReference type="AlphaFoldDB" id="A0A7I9Y157"/>
<dbReference type="InterPro" id="IPR011006">
    <property type="entry name" value="CheY-like_superfamily"/>
</dbReference>
<comment type="function">
    <text evidence="10">In addition, the PdtaR/PdtaS two-component system controls copper and nitric oxide (NO) resistance downstream of the intramembrane protease Rip1. This coupled Rip1/PdtaS/PdtaR circuit controls NO resistance and acute lung infection in mice by relieving PdtaR/PdtaS-mediated repression of isonitrile chalkophore biosynthesis. Two signals are required to fully inactivate the PdtaR/PdtaS system and mediate NO resistance: a cytoplasmic inhibitory signal through the PdtaS kinase mediated by direct sensing of NO and the production of PPE1-5', an NO-induced small RNA, to sequester PdtaR.</text>
</comment>
<gene>
    <name evidence="16" type="ORF">MBOT_30480</name>
</gene>
<evidence type="ECO:0000256" key="8">
    <source>
        <dbReference type="ARBA" id="ARBA00023163"/>
    </source>
</evidence>
<feature type="domain" description="Response regulatory" evidence="14">
    <location>
        <begin position="37"/>
        <end position="151"/>
    </location>
</feature>
<evidence type="ECO:0000259" key="15">
    <source>
        <dbReference type="PROSITE" id="PS50921"/>
    </source>
</evidence>
<keyword evidence="4" id="KW-0889">Transcription antitermination</keyword>
<keyword evidence="7" id="KW-0346">Stress response</keyword>
<comment type="subcellular location">
    <subcellularLocation>
        <location evidence="1">Cytoplasm</location>
    </subcellularLocation>
</comment>
<feature type="modified residue" description="4-aspartylphosphate" evidence="12">
    <location>
        <position position="87"/>
    </location>
</feature>
<evidence type="ECO:0000256" key="10">
    <source>
        <dbReference type="ARBA" id="ARBA00059282"/>
    </source>
</evidence>
<evidence type="ECO:0000259" key="14">
    <source>
        <dbReference type="PROSITE" id="PS50110"/>
    </source>
</evidence>
<dbReference type="PIRSF" id="PIRSF036382">
    <property type="entry name" value="RR_antiterm"/>
    <property type="match status" value="1"/>
</dbReference>
<evidence type="ECO:0000256" key="11">
    <source>
        <dbReference type="ARBA" id="ARBA00071182"/>
    </source>
</evidence>
<protein>
    <recommendedName>
        <fullName evidence="11">Transcriptional regulatory protein PdtaR</fullName>
    </recommendedName>
</protein>
<keyword evidence="8" id="KW-0804">Transcription</keyword>
<dbReference type="PROSITE" id="PS50110">
    <property type="entry name" value="RESPONSE_REGULATORY"/>
    <property type="match status" value="1"/>
</dbReference>
<proteinExistence type="predicted"/>
<dbReference type="PROSITE" id="PS50921">
    <property type="entry name" value="ANTAR"/>
    <property type="match status" value="1"/>
</dbReference>
<dbReference type="Pfam" id="PF00072">
    <property type="entry name" value="Response_reg"/>
    <property type="match status" value="1"/>
</dbReference>
<dbReference type="SMART" id="SM01012">
    <property type="entry name" value="ANTAR"/>
    <property type="match status" value="1"/>
</dbReference>
<keyword evidence="17" id="KW-1185">Reference proteome</keyword>
<feature type="region of interest" description="Disordered" evidence="13">
    <location>
        <begin position="1"/>
        <end position="20"/>
    </location>
</feature>
<evidence type="ECO:0000256" key="3">
    <source>
        <dbReference type="ARBA" id="ARBA00022553"/>
    </source>
</evidence>
<dbReference type="Proteomes" id="UP000465361">
    <property type="component" value="Unassembled WGS sequence"/>
</dbReference>
<dbReference type="SUPFAM" id="SSF52172">
    <property type="entry name" value="CheY-like"/>
    <property type="match status" value="1"/>
</dbReference>
<dbReference type="GO" id="GO:0005737">
    <property type="term" value="C:cytoplasm"/>
    <property type="evidence" value="ECO:0007669"/>
    <property type="project" value="UniProtKB-SubCell"/>
</dbReference>
<evidence type="ECO:0000256" key="12">
    <source>
        <dbReference type="PROSITE-ProRule" id="PRU00169"/>
    </source>
</evidence>
<evidence type="ECO:0000256" key="13">
    <source>
        <dbReference type="SAM" id="MobiDB-lite"/>
    </source>
</evidence>
<keyword evidence="6" id="KW-0805">Transcription regulation</keyword>
<evidence type="ECO:0000313" key="17">
    <source>
        <dbReference type="Proteomes" id="UP000465361"/>
    </source>
</evidence>
<dbReference type="GO" id="GO:0031564">
    <property type="term" value="P:transcription antitermination"/>
    <property type="evidence" value="ECO:0007669"/>
    <property type="project" value="UniProtKB-KW"/>
</dbReference>
<evidence type="ECO:0000256" key="4">
    <source>
        <dbReference type="ARBA" id="ARBA00022814"/>
    </source>
</evidence>
<organism evidence="16 17">
    <name type="scientific">Mycobacterium botniense</name>
    <dbReference type="NCBI Taxonomy" id="84962"/>
    <lineage>
        <taxon>Bacteria</taxon>
        <taxon>Bacillati</taxon>
        <taxon>Actinomycetota</taxon>
        <taxon>Actinomycetes</taxon>
        <taxon>Mycobacteriales</taxon>
        <taxon>Mycobacteriaceae</taxon>
        <taxon>Mycobacterium</taxon>
    </lineage>
</organism>
<dbReference type="Gene3D" id="1.10.10.10">
    <property type="entry name" value="Winged helix-like DNA-binding domain superfamily/Winged helix DNA-binding domain"/>
    <property type="match status" value="1"/>
</dbReference>
<dbReference type="CDD" id="cd19932">
    <property type="entry name" value="REC_PdtaR-like"/>
    <property type="match status" value="1"/>
</dbReference>
<comment type="caution">
    <text evidence="16">The sequence shown here is derived from an EMBL/GenBank/DDBJ whole genome shotgun (WGS) entry which is preliminary data.</text>
</comment>
<dbReference type="InterPro" id="IPR048029">
    <property type="entry name" value="PdtaR_REC"/>
</dbReference>
<dbReference type="PANTHER" id="PTHR43367:SF1">
    <property type="entry name" value="TWO-COMPONENT RESPONSE REGULATOR-LIKE APRR6-RELATED"/>
    <property type="match status" value="1"/>
</dbReference>
<evidence type="ECO:0000256" key="1">
    <source>
        <dbReference type="ARBA" id="ARBA00004496"/>
    </source>
</evidence>
<dbReference type="GO" id="GO:0003723">
    <property type="term" value="F:RNA binding"/>
    <property type="evidence" value="ECO:0007669"/>
    <property type="project" value="InterPro"/>
</dbReference>
<accession>A0A7I9Y157</accession>
<dbReference type="Pfam" id="PF03861">
    <property type="entry name" value="ANTAR"/>
    <property type="match status" value="1"/>
</dbReference>
<comment type="function">
    <text evidence="9">Member of the two-component regulatory system PdtaR/PdtaS. This two-component system plays an essential role in mycobacterial adaptation to poor nutrient conditions. PdtaR probably acts at the level of transcriptional antitermination rather than transcriptional initiation.</text>
</comment>
<dbReference type="InterPro" id="IPR005561">
    <property type="entry name" value="ANTAR"/>
</dbReference>
<evidence type="ECO:0000256" key="5">
    <source>
        <dbReference type="ARBA" id="ARBA00023012"/>
    </source>
</evidence>
<evidence type="ECO:0000256" key="6">
    <source>
        <dbReference type="ARBA" id="ARBA00023015"/>
    </source>
</evidence>
<keyword evidence="3 12" id="KW-0597">Phosphoprotein</keyword>
<evidence type="ECO:0000256" key="9">
    <source>
        <dbReference type="ARBA" id="ARBA00055952"/>
    </source>
</evidence>
<dbReference type="InterPro" id="IPR001789">
    <property type="entry name" value="Sig_transdc_resp-reg_receiver"/>
</dbReference>
<evidence type="ECO:0000313" key="16">
    <source>
        <dbReference type="EMBL" id="GFG75683.1"/>
    </source>
</evidence>
<dbReference type="GO" id="GO:0000160">
    <property type="term" value="P:phosphorelay signal transduction system"/>
    <property type="evidence" value="ECO:0007669"/>
    <property type="project" value="UniProtKB-KW"/>
</dbReference>